<accession>A0ACA9LNF6</accession>
<evidence type="ECO:0000313" key="1">
    <source>
        <dbReference type="EMBL" id="CAG8539234.1"/>
    </source>
</evidence>
<name>A0ACA9LNF6_9GLOM</name>
<gene>
    <name evidence="1" type="ORF">SPELUC_LOCUS4728</name>
</gene>
<organism evidence="1 2">
    <name type="scientific">Cetraspora pellucida</name>
    <dbReference type="NCBI Taxonomy" id="1433469"/>
    <lineage>
        <taxon>Eukaryota</taxon>
        <taxon>Fungi</taxon>
        <taxon>Fungi incertae sedis</taxon>
        <taxon>Mucoromycota</taxon>
        <taxon>Glomeromycotina</taxon>
        <taxon>Glomeromycetes</taxon>
        <taxon>Diversisporales</taxon>
        <taxon>Gigasporaceae</taxon>
        <taxon>Cetraspora</taxon>
    </lineage>
</organism>
<feature type="non-terminal residue" evidence="1">
    <location>
        <position position="51"/>
    </location>
</feature>
<evidence type="ECO:0000313" key="2">
    <source>
        <dbReference type="Proteomes" id="UP000789366"/>
    </source>
</evidence>
<keyword evidence="2" id="KW-1185">Reference proteome</keyword>
<reference evidence="1" key="1">
    <citation type="submission" date="2021-06" db="EMBL/GenBank/DDBJ databases">
        <authorList>
            <person name="Kallberg Y."/>
            <person name="Tangrot J."/>
            <person name="Rosling A."/>
        </authorList>
    </citation>
    <scope>NUCLEOTIDE SEQUENCE</scope>
    <source>
        <strain evidence="1">28 12/20/2015</strain>
    </source>
</reference>
<protein>
    <submittedName>
        <fullName evidence="1">469_t:CDS:1</fullName>
    </submittedName>
</protein>
<sequence>MLEFNDDMFSDNFEEKHEKLDAKYVSDTKELTDLLQFDSKNLDIKNMLDFN</sequence>
<dbReference type="EMBL" id="CAJVPW010004355">
    <property type="protein sequence ID" value="CAG8539234.1"/>
    <property type="molecule type" value="Genomic_DNA"/>
</dbReference>
<dbReference type="Proteomes" id="UP000789366">
    <property type="component" value="Unassembled WGS sequence"/>
</dbReference>
<comment type="caution">
    <text evidence="1">The sequence shown here is derived from an EMBL/GenBank/DDBJ whole genome shotgun (WGS) entry which is preliminary data.</text>
</comment>
<proteinExistence type="predicted"/>